<dbReference type="Proteomes" id="UP001597365">
    <property type="component" value="Unassembled WGS sequence"/>
</dbReference>
<feature type="region of interest" description="Disordered" evidence="1">
    <location>
        <begin position="161"/>
        <end position="229"/>
    </location>
</feature>
<dbReference type="PROSITE" id="PS51257">
    <property type="entry name" value="PROKAR_LIPOPROTEIN"/>
    <property type="match status" value="1"/>
</dbReference>
<dbReference type="Pfam" id="PF04314">
    <property type="entry name" value="PCuAC"/>
    <property type="match status" value="1"/>
</dbReference>
<feature type="signal peptide" evidence="2">
    <location>
        <begin position="1"/>
        <end position="26"/>
    </location>
</feature>
<protein>
    <submittedName>
        <fullName evidence="3">DUF461 domain-containing protein</fullName>
    </submittedName>
</protein>
<proteinExistence type="predicted"/>
<gene>
    <name evidence="3" type="ORF">ACFSJS_03510</name>
</gene>
<name>A0ABW4PDH0_9ACTN</name>
<sequence length="229" mass="22613">MSSSLRRGALAASAIALSIASLTACGAGPNAQSLDIVLDNASAEVDEIKVRNVNVITSEDGEGPASVSARIYNEGTEDETLESVTVGGREVELSPAEGRQELTVPAGGSLALGGEGNAAALIEDPAAAGIANGNAQELAFELSSTGRIELRATVVPAEGTLVQFGPSGAPSPTAQPTEGPSATPDPSATGTPGGSGEEDDQPGADEGANDSGDDDTQGEIGGEENDGQN</sequence>
<feature type="compositionally biased region" description="Acidic residues" evidence="1">
    <location>
        <begin position="196"/>
        <end position="229"/>
    </location>
</feature>
<comment type="caution">
    <text evidence="3">The sequence shown here is derived from an EMBL/GenBank/DDBJ whole genome shotgun (WGS) entry which is preliminary data.</text>
</comment>
<feature type="compositionally biased region" description="Polar residues" evidence="1">
    <location>
        <begin position="170"/>
        <end position="190"/>
    </location>
</feature>
<dbReference type="EMBL" id="JBHUFU010000001">
    <property type="protein sequence ID" value="MFD1828733.1"/>
    <property type="molecule type" value="Genomic_DNA"/>
</dbReference>
<keyword evidence="4" id="KW-1185">Reference proteome</keyword>
<accession>A0ABW4PDH0</accession>
<organism evidence="3 4">
    <name type="scientific">Streptomyces desertarenae</name>
    <dbReference type="NCBI Taxonomy" id="2666184"/>
    <lineage>
        <taxon>Bacteria</taxon>
        <taxon>Bacillati</taxon>
        <taxon>Actinomycetota</taxon>
        <taxon>Actinomycetes</taxon>
        <taxon>Kitasatosporales</taxon>
        <taxon>Streptomycetaceae</taxon>
        <taxon>Streptomyces</taxon>
    </lineage>
</organism>
<evidence type="ECO:0000256" key="1">
    <source>
        <dbReference type="SAM" id="MobiDB-lite"/>
    </source>
</evidence>
<reference evidence="4" key="1">
    <citation type="journal article" date="2019" name="Int. J. Syst. Evol. Microbiol.">
        <title>The Global Catalogue of Microorganisms (GCM) 10K type strain sequencing project: providing services to taxonomists for standard genome sequencing and annotation.</title>
        <authorList>
            <consortium name="The Broad Institute Genomics Platform"/>
            <consortium name="The Broad Institute Genome Sequencing Center for Infectious Disease"/>
            <person name="Wu L."/>
            <person name="Ma J."/>
        </authorList>
    </citation>
    <scope>NUCLEOTIDE SEQUENCE [LARGE SCALE GENOMIC DNA]</scope>
    <source>
        <strain evidence="4">CGMCC 4.7455</strain>
    </source>
</reference>
<dbReference type="RefSeq" id="WP_380896500.1">
    <property type="nucleotide sequence ID" value="NZ_JBHUFU010000001.1"/>
</dbReference>
<evidence type="ECO:0000313" key="4">
    <source>
        <dbReference type="Proteomes" id="UP001597365"/>
    </source>
</evidence>
<evidence type="ECO:0000256" key="2">
    <source>
        <dbReference type="SAM" id="SignalP"/>
    </source>
</evidence>
<dbReference type="InterPro" id="IPR007410">
    <property type="entry name" value="LpqE-like"/>
</dbReference>
<evidence type="ECO:0000313" key="3">
    <source>
        <dbReference type="EMBL" id="MFD1828733.1"/>
    </source>
</evidence>
<keyword evidence="2" id="KW-0732">Signal</keyword>
<feature type="chain" id="PRO_5045536767" evidence="2">
    <location>
        <begin position="27"/>
        <end position="229"/>
    </location>
</feature>